<accession>A0ABU5VVM4</accession>
<evidence type="ECO:0000256" key="6">
    <source>
        <dbReference type="ARBA" id="ARBA00023136"/>
    </source>
</evidence>
<proteinExistence type="inferred from homology"/>
<keyword evidence="4" id="KW-1134">Transmembrane beta strand</keyword>
<evidence type="ECO:0000256" key="8">
    <source>
        <dbReference type="SAM" id="SignalP"/>
    </source>
</evidence>
<dbReference type="Pfam" id="PF02321">
    <property type="entry name" value="OEP"/>
    <property type="match status" value="2"/>
</dbReference>
<dbReference type="Proteomes" id="UP001302274">
    <property type="component" value="Unassembled WGS sequence"/>
</dbReference>
<keyword evidence="7" id="KW-0998">Cell outer membrane</keyword>
<keyword evidence="6" id="KW-0472">Membrane</keyword>
<organism evidence="9 10">
    <name type="scientific">Bacteriovorax antarcticus</name>
    <dbReference type="NCBI Taxonomy" id="3088717"/>
    <lineage>
        <taxon>Bacteria</taxon>
        <taxon>Pseudomonadati</taxon>
        <taxon>Bdellovibrionota</taxon>
        <taxon>Bacteriovoracia</taxon>
        <taxon>Bacteriovoracales</taxon>
        <taxon>Bacteriovoracaceae</taxon>
        <taxon>Bacteriovorax</taxon>
    </lineage>
</organism>
<sequence>MGSSKLFISCLFTVLYASNSYAVTLGESFNSALLNNQSDNINESRLKQSMEQRAKGQGSYYPTLSVRGTYLKQEKFEDQKTLGLNLTTSLYNGGRDRQLIRNADAGVKIAENQRQLDRVALYMEVVDSYYTFLLNQNDEKNLNLLKKQSQERVDEIRKRLQIGRSRRGELLQAEAQLASVDAQLLDAQGLLKQSEARFYILTGLNKDKAIDMKFDETTPVKPLEEYISMALSREDVQNKQLEIQQFDGDVKISKGSYLPTLDLLSNYYALKEGGSTASKNSDWDVGLNLTIPLYEGGVTQALVRETTAKKQSAEYQLTDYKKNLQIEITSRYELFHRYFDQIKAFDLALQKAKRSYEETTKDYRLGLVSNLDVLTSLNLYLDSKRNSEKTKILAVLNHKQLEATAGIIQ</sequence>
<keyword evidence="3" id="KW-0813">Transport</keyword>
<evidence type="ECO:0000313" key="9">
    <source>
        <dbReference type="EMBL" id="MEA9355680.1"/>
    </source>
</evidence>
<evidence type="ECO:0000256" key="2">
    <source>
        <dbReference type="ARBA" id="ARBA00007613"/>
    </source>
</evidence>
<evidence type="ECO:0000256" key="5">
    <source>
        <dbReference type="ARBA" id="ARBA00022692"/>
    </source>
</evidence>
<evidence type="ECO:0000256" key="1">
    <source>
        <dbReference type="ARBA" id="ARBA00004442"/>
    </source>
</evidence>
<keyword evidence="5" id="KW-0812">Transmembrane</keyword>
<dbReference type="EMBL" id="JAYGJQ010000001">
    <property type="protein sequence ID" value="MEA9355680.1"/>
    <property type="molecule type" value="Genomic_DNA"/>
</dbReference>
<gene>
    <name evidence="9" type="ORF">SHI21_05695</name>
</gene>
<dbReference type="PANTHER" id="PTHR30026:SF20">
    <property type="entry name" value="OUTER MEMBRANE PROTEIN TOLC"/>
    <property type="match status" value="1"/>
</dbReference>
<reference evidence="9 10" key="1">
    <citation type="submission" date="2023-11" db="EMBL/GenBank/DDBJ databases">
        <title>A Novel Polar Bacteriovorax (B. antarcticus) Isolated from the Biocrust in Antarctica.</title>
        <authorList>
            <person name="Mun W."/>
            <person name="Choi S.Y."/>
            <person name="Mitchell R.J."/>
        </authorList>
    </citation>
    <scope>NUCLEOTIDE SEQUENCE [LARGE SCALE GENOMIC DNA]</scope>
    <source>
        <strain evidence="9 10">PP10</strain>
    </source>
</reference>
<keyword evidence="8" id="KW-0732">Signal</keyword>
<dbReference type="InterPro" id="IPR003423">
    <property type="entry name" value="OMP_efflux"/>
</dbReference>
<feature type="signal peptide" evidence="8">
    <location>
        <begin position="1"/>
        <end position="22"/>
    </location>
</feature>
<dbReference type="PANTHER" id="PTHR30026">
    <property type="entry name" value="OUTER MEMBRANE PROTEIN TOLC"/>
    <property type="match status" value="1"/>
</dbReference>
<comment type="subcellular location">
    <subcellularLocation>
        <location evidence="1">Cell outer membrane</location>
    </subcellularLocation>
</comment>
<dbReference type="RefSeq" id="WP_323575303.1">
    <property type="nucleotide sequence ID" value="NZ_JAYGJQ010000001.1"/>
</dbReference>
<evidence type="ECO:0000256" key="7">
    <source>
        <dbReference type="ARBA" id="ARBA00023237"/>
    </source>
</evidence>
<comment type="similarity">
    <text evidence="2">Belongs to the outer membrane factor (OMF) (TC 1.B.17) family.</text>
</comment>
<feature type="chain" id="PRO_5046119133" evidence="8">
    <location>
        <begin position="23"/>
        <end position="409"/>
    </location>
</feature>
<protein>
    <submittedName>
        <fullName evidence="9">TolC family protein</fullName>
    </submittedName>
</protein>
<name>A0ABU5VVM4_9BACT</name>
<dbReference type="Gene3D" id="1.20.1600.10">
    <property type="entry name" value="Outer membrane efflux proteins (OEP)"/>
    <property type="match status" value="1"/>
</dbReference>
<evidence type="ECO:0000256" key="3">
    <source>
        <dbReference type="ARBA" id="ARBA00022448"/>
    </source>
</evidence>
<evidence type="ECO:0000256" key="4">
    <source>
        <dbReference type="ARBA" id="ARBA00022452"/>
    </source>
</evidence>
<dbReference type="InterPro" id="IPR051906">
    <property type="entry name" value="TolC-like"/>
</dbReference>
<dbReference type="SUPFAM" id="SSF56954">
    <property type="entry name" value="Outer membrane efflux proteins (OEP)"/>
    <property type="match status" value="1"/>
</dbReference>
<comment type="caution">
    <text evidence="9">The sequence shown here is derived from an EMBL/GenBank/DDBJ whole genome shotgun (WGS) entry which is preliminary data.</text>
</comment>
<evidence type="ECO:0000313" key="10">
    <source>
        <dbReference type="Proteomes" id="UP001302274"/>
    </source>
</evidence>
<keyword evidence="10" id="KW-1185">Reference proteome</keyword>